<dbReference type="RefSeq" id="WP_382376606.1">
    <property type="nucleotide sequence ID" value="NZ_JBHRZI010000022.1"/>
</dbReference>
<evidence type="ECO:0000256" key="1">
    <source>
        <dbReference type="SAM" id="MobiDB-lite"/>
    </source>
</evidence>
<organism evidence="2 3">
    <name type="scientific">Lentzea rhizosphaerae</name>
    <dbReference type="NCBI Taxonomy" id="2041025"/>
    <lineage>
        <taxon>Bacteria</taxon>
        <taxon>Bacillati</taxon>
        <taxon>Actinomycetota</taxon>
        <taxon>Actinomycetes</taxon>
        <taxon>Pseudonocardiales</taxon>
        <taxon>Pseudonocardiaceae</taxon>
        <taxon>Lentzea</taxon>
    </lineage>
</organism>
<sequence>MRFPGAAEPEYRTMVVVDVCGAGRDDLARTRAENAMERVVRKAFRAADIGWWRVVVPDRGHGMVVLVPATVSKADLRDSLIPALFRELRVHNARNPPIRLRMAVCAGEVRRHRLRWLADDLSAAVRVLEADVACQDLAVIVSDVVYRAVVRHGVRAVDYQPVHRSTTSEDVPRPARTASRPGS</sequence>
<evidence type="ECO:0000313" key="2">
    <source>
        <dbReference type="EMBL" id="MFC3895061.1"/>
    </source>
</evidence>
<feature type="region of interest" description="Disordered" evidence="1">
    <location>
        <begin position="163"/>
        <end position="183"/>
    </location>
</feature>
<name>A0ABV8BZA7_9PSEU</name>
<reference evidence="3" key="1">
    <citation type="journal article" date="2019" name="Int. J. Syst. Evol. Microbiol.">
        <title>The Global Catalogue of Microorganisms (GCM) 10K type strain sequencing project: providing services to taxonomists for standard genome sequencing and annotation.</title>
        <authorList>
            <consortium name="The Broad Institute Genomics Platform"/>
            <consortium name="The Broad Institute Genome Sequencing Center for Infectious Disease"/>
            <person name="Wu L."/>
            <person name="Ma J."/>
        </authorList>
    </citation>
    <scope>NUCLEOTIDE SEQUENCE [LARGE SCALE GENOMIC DNA]</scope>
    <source>
        <strain evidence="3">CGMCC 4.7405</strain>
    </source>
</reference>
<dbReference type="EMBL" id="JBHRZI010000022">
    <property type="protein sequence ID" value="MFC3895061.1"/>
    <property type="molecule type" value="Genomic_DNA"/>
</dbReference>
<proteinExistence type="predicted"/>
<gene>
    <name evidence="2" type="ORF">ACFOWZ_26570</name>
</gene>
<dbReference type="Proteomes" id="UP001595690">
    <property type="component" value="Unassembled WGS sequence"/>
</dbReference>
<evidence type="ECO:0000313" key="3">
    <source>
        <dbReference type="Proteomes" id="UP001595690"/>
    </source>
</evidence>
<accession>A0ABV8BZA7</accession>
<protein>
    <submittedName>
        <fullName evidence="2">Uncharacterized protein</fullName>
    </submittedName>
</protein>
<keyword evidence="3" id="KW-1185">Reference proteome</keyword>
<comment type="caution">
    <text evidence="2">The sequence shown here is derived from an EMBL/GenBank/DDBJ whole genome shotgun (WGS) entry which is preliminary data.</text>
</comment>